<evidence type="ECO:0000313" key="2">
    <source>
        <dbReference type="EMBL" id="EER62144.1"/>
    </source>
</evidence>
<dbReference type="Proteomes" id="UP000003856">
    <property type="component" value="Unassembled WGS sequence"/>
</dbReference>
<dbReference type="InterPro" id="IPR046025">
    <property type="entry name" value="DUF5983"/>
</dbReference>
<protein>
    <recommendedName>
        <fullName evidence="1">DUF5983 domain-containing protein</fullName>
    </recommendedName>
</protein>
<dbReference type="PATRIC" id="fig|573060.9.peg.4937"/>
<reference evidence="2 3" key="1">
    <citation type="submission" date="2009-05" db="EMBL/GenBank/DDBJ databases">
        <title>The draft genome of Acidovorax delafieldii 2AN.</title>
        <authorList>
            <consortium name="US DOE Joint Genome Institute (JGI-PGF)"/>
            <person name="Lucas S."/>
            <person name="Copeland A."/>
            <person name="Lapidus A."/>
            <person name="Glavina del Rio T."/>
            <person name="Tice H."/>
            <person name="Bruce D."/>
            <person name="Goodwin L."/>
            <person name="Pitluck S."/>
            <person name="Larimer F."/>
            <person name="Land M.L."/>
            <person name="Hauser L."/>
            <person name="Shelobolina E.S."/>
            <person name="Picardal F."/>
            <person name="Roden E."/>
            <person name="Emerson D."/>
        </authorList>
    </citation>
    <scope>NUCLEOTIDE SEQUENCE [LARGE SCALE GENOMIC DNA]</scope>
    <source>
        <strain evidence="2 3">2AN</strain>
    </source>
</reference>
<keyword evidence="3" id="KW-1185">Reference proteome</keyword>
<gene>
    <name evidence="2" type="ORF">AcdelDRAFT_0266</name>
</gene>
<comment type="caution">
    <text evidence="2">The sequence shown here is derived from an EMBL/GenBank/DDBJ whole genome shotgun (WGS) entry which is preliminary data.</text>
</comment>
<dbReference type="AlphaFoldDB" id="C5T036"/>
<dbReference type="RefSeq" id="WP_005792911.1">
    <property type="nucleotide sequence ID" value="NZ_ACQT01000003.1"/>
</dbReference>
<name>C5T036_ACIDE</name>
<accession>C5T036</accession>
<evidence type="ECO:0000313" key="3">
    <source>
        <dbReference type="Proteomes" id="UP000003856"/>
    </source>
</evidence>
<proteinExistence type="predicted"/>
<organism evidence="2 3">
    <name type="scientific">Acidovorax delafieldii 2AN</name>
    <dbReference type="NCBI Taxonomy" id="573060"/>
    <lineage>
        <taxon>Bacteria</taxon>
        <taxon>Pseudomonadati</taxon>
        <taxon>Pseudomonadota</taxon>
        <taxon>Betaproteobacteria</taxon>
        <taxon>Burkholderiales</taxon>
        <taxon>Comamonadaceae</taxon>
        <taxon>Acidovorax</taxon>
    </lineage>
</organism>
<feature type="domain" description="DUF5983" evidence="1">
    <location>
        <begin position="20"/>
        <end position="99"/>
    </location>
</feature>
<dbReference type="EMBL" id="ACQT01000003">
    <property type="protein sequence ID" value="EER62144.1"/>
    <property type="molecule type" value="Genomic_DNA"/>
</dbReference>
<evidence type="ECO:0000259" key="1">
    <source>
        <dbReference type="Pfam" id="PF19419"/>
    </source>
</evidence>
<dbReference type="Pfam" id="PF19419">
    <property type="entry name" value="DUF5983"/>
    <property type="match status" value="1"/>
</dbReference>
<sequence>MHPMSAIPMQHLLQHAEPLAAISIAYLRPATRQRLADDELSVLAYPNDYGGFVYVGPAGENAPSEPELIPLFTAARAGGIVWLKFDADAETVEGFATFPDQEMPS</sequence>